<evidence type="ECO:0000256" key="6">
    <source>
        <dbReference type="ARBA" id="ARBA00023136"/>
    </source>
</evidence>
<accession>A0A059FYA6</accession>
<keyword evidence="4" id="KW-0378">Hydrolase</keyword>
<dbReference type="GO" id="GO:0004252">
    <property type="term" value="F:serine-type endopeptidase activity"/>
    <property type="evidence" value="ECO:0007669"/>
    <property type="project" value="InterPro"/>
</dbReference>
<feature type="transmembrane region" description="Helical" evidence="7">
    <location>
        <begin position="111"/>
        <end position="132"/>
    </location>
</feature>
<evidence type="ECO:0000256" key="3">
    <source>
        <dbReference type="ARBA" id="ARBA00022692"/>
    </source>
</evidence>
<organism evidence="9 10">
    <name type="scientific">Hyphomonas hirschiana VP5</name>
    <dbReference type="NCBI Taxonomy" id="1280951"/>
    <lineage>
        <taxon>Bacteria</taxon>
        <taxon>Pseudomonadati</taxon>
        <taxon>Pseudomonadota</taxon>
        <taxon>Alphaproteobacteria</taxon>
        <taxon>Hyphomonadales</taxon>
        <taxon>Hyphomonadaceae</taxon>
        <taxon>Hyphomonas</taxon>
    </lineage>
</organism>
<dbReference type="EMBL" id="ARYI01000003">
    <property type="protein sequence ID" value="KCZ95496.1"/>
    <property type="molecule type" value="Genomic_DNA"/>
</dbReference>
<dbReference type="InterPro" id="IPR050925">
    <property type="entry name" value="Rhomboid_protease_S54"/>
</dbReference>
<name>A0A059FYA6_9PROT</name>
<feature type="transmembrane region" description="Helical" evidence="7">
    <location>
        <begin position="138"/>
        <end position="160"/>
    </location>
</feature>
<evidence type="ECO:0000259" key="8">
    <source>
        <dbReference type="Pfam" id="PF01694"/>
    </source>
</evidence>
<sequence>MADIFSYPASLSLIILNVIASLIAFRSAPFNNQNILWVGPMKDRGEWHRLISSGFLHVNGPHLFLNMYGLYMFGPVIEHVLGGVNFLIIYLASLIGGSVWAYWWNRDNPDYRAAGASGALSGIILAFCMIAPFSMLLFLFIIPMWGIVFGVGFVVLSYVLSQRANRIIGHEAHLGGAVVGVVTTLLVEPRVWTSFMAQIAEKFG</sequence>
<dbReference type="RefSeq" id="WP_011645362.1">
    <property type="nucleotide sequence ID" value="NZ_ARYI01000003.1"/>
</dbReference>
<evidence type="ECO:0000313" key="10">
    <source>
        <dbReference type="Proteomes" id="UP000025061"/>
    </source>
</evidence>
<feature type="domain" description="Peptidase S54 rhomboid" evidence="8">
    <location>
        <begin position="45"/>
        <end position="187"/>
    </location>
</feature>
<evidence type="ECO:0000256" key="1">
    <source>
        <dbReference type="ARBA" id="ARBA00004141"/>
    </source>
</evidence>
<dbReference type="Proteomes" id="UP000025061">
    <property type="component" value="Unassembled WGS sequence"/>
</dbReference>
<dbReference type="PANTHER" id="PTHR43731">
    <property type="entry name" value="RHOMBOID PROTEASE"/>
    <property type="match status" value="1"/>
</dbReference>
<feature type="transmembrane region" description="Helical" evidence="7">
    <location>
        <begin position="83"/>
        <end position="104"/>
    </location>
</feature>
<dbReference type="PANTHER" id="PTHR43731:SF14">
    <property type="entry name" value="PRESENILIN-ASSOCIATED RHOMBOID-LIKE PROTEIN, MITOCHONDRIAL"/>
    <property type="match status" value="1"/>
</dbReference>
<dbReference type="AlphaFoldDB" id="A0A059FYA6"/>
<protein>
    <submittedName>
        <fullName evidence="9">S54 family peptidase</fullName>
    </submittedName>
</protein>
<dbReference type="PATRIC" id="fig|1280951.3.peg.1022"/>
<evidence type="ECO:0000256" key="5">
    <source>
        <dbReference type="ARBA" id="ARBA00022989"/>
    </source>
</evidence>
<keyword evidence="10" id="KW-1185">Reference proteome</keyword>
<evidence type="ECO:0000256" key="2">
    <source>
        <dbReference type="ARBA" id="ARBA00009045"/>
    </source>
</evidence>
<feature type="transmembrane region" description="Helical" evidence="7">
    <location>
        <begin position="6"/>
        <end position="25"/>
    </location>
</feature>
<comment type="subcellular location">
    <subcellularLocation>
        <location evidence="1">Membrane</location>
        <topology evidence="1">Multi-pass membrane protein</topology>
    </subcellularLocation>
</comment>
<keyword evidence="3 7" id="KW-0812">Transmembrane</keyword>
<gene>
    <name evidence="9" type="ORF">HHI_05050</name>
</gene>
<feature type="transmembrane region" description="Helical" evidence="7">
    <location>
        <begin position="50"/>
        <end position="71"/>
    </location>
</feature>
<evidence type="ECO:0000256" key="7">
    <source>
        <dbReference type="SAM" id="Phobius"/>
    </source>
</evidence>
<evidence type="ECO:0000313" key="9">
    <source>
        <dbReference type="EMBL" id="KCZ95496.1"/>
    </source>
</evidence>
<dbReference type="OrthoDB" id="9797190at2"/>
<evidence type="ECO:0000256" key="4">
    <source>
        <dbReference type="ARBA" id="ARBA00022801"/>
    </source>
</evidence>
<dbReference type="Gene3D" id="1.20.1540.10">
    <property type="entry name" value="Rhomboid-like"/>
    <property type="match status" value="1"/>
</dbReference>
<comment type="caution">
    <text evidence="9">The sequence shown here is derived from an EMBL/GenBank/DDBJ whole genome shotgun (WGS) entry which is preliminary data.</text>
</comment>
<comment type="similarity">
    <text evidence="2">Belongs to the peptidase S54 family.</text>
</comment>
<dbReference type="InterPro" id="IPR022764">
    <property type="entry name" value="Peptidase_S54_rhomboid_dom"/>
</dbReference>
<dbReference type="GO" id="GO:0016020">
    <property type="term" value="C:membrane"/>
    <property type="evidence" value="ECO:0007669"/>
    <property type="project" value="UniProtKB-SubCell"/>
</dbReference>
<dbReference type="SUPFAM" id="SSF144091">
    <property type="entry name" value="Rhomboid-like"/>
    <property type="match status" value="1"/>
</dbReference>
<proteinExistence type="inferred from homology"/>
<keyword evidence="6 7" id="KW-0472">Membrane</keyword>
<dbReference type="Pfam" id="PF01694">
    <property type="entry name" value="Rhomboid"/>
    <property type="match status" value="1"/>
</dbReference>
<dbReference type="InterPro" id="IPR035952">
    <property type="entry name" value="Rhomboid-like_sf"/>
</dbReference>
<reference evidence="9 10" key="1">
    <citation type="submission" date="2013-04" db="EMBL/GenBank/DDBJ databases">
        <title>Hyphomonas hirschiana VP5 Genome Sequencing.</title>
        <authorList>
            <person name="Lai Q."/>
            <person name="Shao Z."/>
        </authorList>
    </citation>
    <scope>NUCLEOTIDE SEQUENCE [LARGE SCALE GENOMIC DNA]</scope>
    <source>
        <strain evidence="9 10">VP5</strain>
    </source>
</reference>
<keyword evidence="5 7" id="KW-1133">Transmembrane helix</keyword>